<dbReference type="InterPro" id="IPR029061">
    <property type="entry name" value="THDP-binding"/>
</dbReference>
<evidence type="ECO:0000313" key="7">
    <source>
        <dbReference type="EMBL" id="KAJ5129820.1"/>
    </source>
</evidence>
<sequence>MVALSMADGYARLTGKPQAVIVHVDVGTQGLGAAVHNASCGRAPVLIFAGLSPYTIEGEMRGSRTEYIHWIQDVPDQKQIVSQYCRYTGEIKSGKNVKQIVNRALQFATSDPQGPVYLVGAREVMEEDIEPYQLNQAVWGPVSPAALPTSGVELITSELAAAKRPLVIAGYSGRKAQAVTELVNLANNFKGVRVLDTGGSDMCFPADHPAWLGLRYPGHELISTADLILVIDCDVPWVPTQFKPSASANIIHIDVDPLKQQIPVFYINSMATFRADSSIALKQINDYVASQASLQQFTGSKENIAMGERRNEDYAKRRQEISDLAVAPKGGDSAPLNINYLMAQVRQGVPIDTIWAIEAVTLSHFVADQVSATLPQSWINCGGGGLGWSGGGALGIKLASDVQHGGPGKGKFVCQVVGDGTFLFSVPGSVYWIARRYGIPVLTIVLNNKGWNAPRRSMLLVHPEGDGSRATNEDLNISFAPTPDYAGIAKAAAGGELWAGRASSVSELAQKLPEAIQSVLSGKAAVLEAQLDGTTGKYVGSS</sequence>
<dbReference type="GO" id="GO:0030976">
    <property type="term" value="F:thiamine pyrophosphate binding"/>
    <property type="evidence" value="ECO:0007669"/>
    <property type="project" value="InterPro"/>
</dbReference>
<feature type="domain" description="Thiamine pyrophosphate enzyme TPP-binding" evidence="5">
    <location>
        <begin position="366"/>
        <end position="518"/>
    </location>
</feature>
<keyword evidence="2 3" id="KW-0786">Thiamine pyrophosphate</keyword>
<reference evidence="7" key="1">
    <citation type="submission" date="2022-11" db="EMBL/GenBank/DDBJ databases">
        <authorList>
            <person name="Petersen C."/>
        </authorList>
    </citation>
    <scope>NUCLEOTIDE SEQUENCE</scope>
    <source>
        <strain evidence="7">IBT 22155</strain>
    </source>
</reference>
<dbReference type="OrthoDB" id="2867507at2759"/>
<dbReference type="PANTHER" id="PTHR18968:SF164">
    <property type="entry name" value="PYRUVATE DECARBOXYLASE"/>
    <property type="match status" value="1"/>
</dbReference>
<organism evidence="7 8">
    <name type="scientific">Penicillium bovifimosum</name>
    <dbReference type="NCBI Taxonomy" id="126998"/>
    <lineage>
        <taxon>Eukaryota</taxon>
        <taxon>Fungi</taxon>
        <taxon>Dikarya</taxon>
        <taxon>Ascomycota</taxon>
        <taxon>Pezizomycotina</taxon>
        <taxon>Eurotiomycetes</taxon>
        <taxon>Eurotiomycetidae</taxon>
        <taxon>Eurotiales</taxon>
        <taxon>Aspergillaceae</taxon>
        <taxon>Penicillium</taxon>
    </lineage>
</organism>
<evidence type="ECO:0000259" key="5">
    <source>
        <dbReference type="Pfam" id="PF02775"/>
    </source>
</evidence>
<dbReference type="GO" id="GO:0009097">
    <property type="term" value="P:isoleucine biosynthetic process"/>
    <property type="evidence" value="ECO:0007669"/>
    <property type="project" value="TreeGrafter"/>
</dbReference>
<dbReference type="AlphaFoldDB" id="A0A9W9GTK6"/>
<dbReference type="SUPFAM" id="SSF52518">
    <property type="entry name" value="Thiamin diphosphate-binding fold (THDP-binding)"/>
    <property type="match status" value="2"/>
</dbReference>
<dbReference type="Pfam" id="PF02776">
    <property type="entry name" value="TPP_enzyme_N"/>
    <property type="match status" value="1"/>
</dbReference>
<dbReference type="Pfam" id="PF02775">
    <property type="entry name" value="TPP_enzyme_C"/>
    <property type="match status" value="1"/>
</dbReference>
<dbReference type="InterPro" id="IPR012001">
    <property type="entry name" value="Thiamin_PyroP_enz_TPP-bd_dom"/>
</dbReference>
<dbReference type="CDD" id="cd07035">
    <property type="entry name" value="TPP_PYR_POX_like"/>
    <property type="match status" value="1"/>
</dbReference>
<name>A0A9W9GTK6_9EURO</name>
<evidence type="ECO:0000259" key="6">
    <source>
        <dbReference type="Pfam" id="PF02776"/>
    </source>
</evidence>
<comment type="similarity">
    <text evidence="1 3">Belongs to the TPP enzyme family.</text>
</comment>
<dbReference type="GO" id="GO:0009099">
    <property type="term" value="P:L-valine biosynthetic process"/>
    <property type="evidence" value="ECO:0007669"/>
    <property type="project" value="TreeGrafter"/>
</dbReference>
<evidence type="ECO:0000256" key="3">
    <source>
        <dbReference type="RuleBase" id="RU362132"/>
    </source>
</evidence>
<dbReference type="GO" id="GO:0003984">
    <property type="term" value="F:acetolactate synthase activity"/>
    <property type="evidence" value="ECO:0007669"/>
    <property type="project" value="TreeGrafter"/>
</dbReference>
<dbReference type="GeneID" id="81405773"/>
<dbReference type="InterPro" id="IPR012000">
    <property type="entry name" value="Thiamin_PyroP_enz_cen_dom"/>
</dbReference>
<evidence type="ECO:0000313" key="8">
    <source>
        <dbReference type="Proteomes" id="UP001149079"/>
    </source>
</evidence>
<evidence type="ECO:0000256" key="1">
    <source>
        <dbReference type="ARBA" id="ARBA00007812"/>
    </source>
</evidence>
<dbReference type="GO" id="GO:0050660">
    <property type="term" value="F:flavin adenine dinucleotide binding"/>
    <property type="evidence" value="ECO:0007669"/>
    <property type="project" value="TreeGrafter"/>
</dbReference>
<reference evidence="7" key="2">
    <citation type="journal article" date="2023" name="IMA Fungus">
        <title>Comparative genomic study of the Penicillium genus elucidates a diverse pangenome and 15 lateral gene transfer events.</title>
        <authorList>
            <person name="Petersen C."/>
            <person name="Sorensen T."/>
            <person name="Nielsen M.R."/>
            <person name="Sondergaard T.E."/>
            <person name="Sorensen J.L."/>
            <person name="Fitzpatrick D.A."/>
            <person name="Frisvad J.C."/>
            <person name="Nielsen K.L."/>
        </authorList>
    </citation>
    <scope>NUCLEOTIDE SEQUENCE</scope>
    <source>
        <strain evidence="7">IBT 22155</strain>
    </source>
</reference>
<dbReference type="NCBIfam" id="NF006203">
    <property type="entry name" value="PRK08327.1"/>
    <property type="match status" value="1"/>
</dbReference>
<dbReference type="PANTHER" id="PTHR18968">
    <property type="entry name" value="THIAMINE PYROPHOSPHATE ENZYMES"/>
    <property type="match status" value="1"/>
</dbReference>
<dbReference type="RefSeq" id="XP_056520199.1">
    <property type="nucleotide sequence ID" value="XM_056666603.1"/>
</dbReference>
<dbReference type="InterPro" id="IPR029035">
    <property type="entry name" value="DHS-like_NAD/FAD-binding_dom"/>
</dbReference>
<dbReference type="Proteomes" id="UP001149079">
    <property type="component" value="Unassembled WGS sequence"/>
</dbReference>
<dbReference type="GO" id="GO:0005948">
    <property type="term" value="C:acetolactate synthase complex"/>
    <property type="evidence" value="ECO:0007669"/>
    <property type="project" value="TreeGrafter"/>
</dbReference>
<keyword evidence="8" id="KW-1185">Reference proteome</keyword>
<evidence type="ECO:0000256" key="2">
    <source>
        <dbReference type="ARBA" id="ARBA00023052"/>
    </source>
</evidence>
<comment type="caution">
    <text evidence="7">The sequence shown here is derived from an EMBL/GenBank/DDBJ whole genome shotgun (WGS) entry which is preliminary data.</text>
</comment>
<proteinExistence type="inferred from homology"/>
<dbReference type="GO" id="GO:0005739">
    <property type="term" value="C:mitochondrion"/>
    <property type="evidence" value="ECO:0007669"/>
    <property type="project" value="TreeGrafter"/>
</dbReference>
<evidence type="ECO:0008006" key="9">
    <source>
        <dbReference type="Google" id="ProtNLM"/>
    </source>
</evidence>
<accession>A0A9W9GTK6</accession>
<dbReference type="SUPFAM" id="SSF52467">
    <property type="entry name" value="DHS-like NAD/FAD-binding domain"/>
    <property type="match status" value="1"/>
</dbReference>
<dbReference type="EMBL" id="JAPQKL010000005">
    <property type="protein sequence ID" value="KAJ5129820.1"/>
    <property type="molecule type" value="Genomic_DNA"/>
</dbReference>
<dbReference type="GO" id="GO:0000287">
    <property type="term" value="F:magnesium ion binding"/>
    <property type="evidence" value="ECO:0007669"/>
    <property type="project" value="InterPro"/>
</dbReference>
<feature type="domain" description="Thiamine pyrophosphate enzyme central" evidence="4">
    <location>
        <begin position="156"/>
        <end position="258"/>
    </location>
</feature>
<feature type="domain" description="Thiamine pyrophosphate enzyme N-terminal TPP-binding" evidence="6">
    <location>
        <begin position="2"/>
        <end position="79"/>
    </location>
</feature>
<dbReference type="Gene3D" id="3.40.50.970">
    <property type="match status" value="2"/>
</dbReference>
<dbReference type="Gene3D" id="3.40.50.1220">
    <property type="entry name" value="TPP-binding domain"/>
    <property type="match status" value="1"/>
</dbReference>
<protein>
    <recommendedName>
        <fullName evidence="9">Pyruvate decarboxylase</fullName>
    </recommendedName>
</protein>
<dbReference type="InterPro" id="IPR045229">
    <property type="entry name" value="TPP_enz"/>
</dbReference>
<dbReference type="InterPro" id="IPR011766">
    <property type="entry name" value="TPP_enzyme_TPP-bd"/>
</dbReference>
<gene>
    <name evidence="7" type="ORF">N7515_005859</name>
</gene>
<dbReference type="Pfam" id="PF00205">
    <property type="entry name" value="TPP_enzyme_M"/>
    <property type="match status" value="1"/>
</dbReference>
<evidence type="ECO:0000259" key="4">
    <source>
        <dbReference type="Pfam" id="PF00205"/>
    </source>
</evidence>